<accession>A0ABN7HGA9</accession>
<evidence type="ECO:0000313" key="10">
    <source>
        <dbReference type="EMBL" id="CAD6517279.1"/>
    </source>
</evidence>
<evidence type="ECO:0000259" key="9">
    <source>
        <dbReference type="PROSITE" id="PS51202"/>
    </source>
</evidence>
<dbReference type="PANTHER" id="PTHR30445">
    <property type="entry name" value="K(+)_H(+) ANTIPORTER SUBUNIT KHTT"/>
    <property type="match status" value="1"/>
</dbReference>
<feature type="transmembrane region" description="Helical" evidence="8">
    <location>
        <begin position="154"/>
        <end position="174"/>
    </location>
</feature>
<dbReference type="PROSITE" id="PS51202">
    <property type="entry name" value="RCK_C"/>
    <property type="match status" value="2"/>
</dbReference>
<feature type="transmembrane region" description="Helical" evidence="8">
    <location>
        <begin position="505"/>
        <end position="528"/>
    </location>
</feature>
<evidence type="ECO:0000256" key="7">
    <source>
        <dbReference type="ARBA" id="ARBA00023136"/>
    </source>
</evidence>
<dbReference type="Pfam" id="PF02080">
    <property type="entry name" value="TrkA_C"/>
    <property type="match status" value="2"/>
</dbReference>
<evidence type="ECO:0000256" key="2">
    <source>
        <dbReference type="ARBA" id="ARBA00009854"/>
    </source>
</evidence>
<dbReference type="PANTHER" id="PTHR30445:SF3">
    <property type="entry name" value="TRANSPORT PROTEIN YIDE-RELATED"/>
    <property type="match status" value="1"/>
</dbReference>
<organism evidence="10 11">
    <name type="scientific">Paraburkholderia hiiakae</name>
    <dbReference type="NCBI Taxonomy" id="1081782"/>
    <lineage>
        <taxon>Bacteria</taxon>
        <taxon>Pseudomonadati</taxon>
        <taxon>Pseudomonadota</taxon>
        <taxon>Betaproteobacteria</taxon>
        <taxon>Burkholderiales</taxon>
        <taxon>Burkholderiaceae</taxon>
        <taxon>Paraburkholderia</taxon>
    </lineage>
</organism>
<dbReference type="NCBIfam" id="TIGR01625">
    <property type="entry name" value="YidE_YbjL_dupl"/>
    <property type="match status" value="2"/>
</dbReference>
<keyword evidence="5 8" id="KW-0812">Transmembrane</keyword>
<keyword evidence="7 8" id="KW-0472">Membrane</keyword>
<dbReference type="Gene3D" id="3.30.70.1450">
    <property type="entry name" value="Regulator of K+ conductance, C-terminal domain"/>
    <property type="match status" value="2"/>
</dbReference>
<feature type="transmembrane region" description="Helical" evidence="8">
    <location>
        <begin position="447"/>
        <end position="469"/>
    </location>
</feature>
<dbReference type="Pfam" id="PF06826">
    <property type="entry name" value="Asp-Al_Ex"/>
    <property type="match status" value="2"/>
</dbReference>
<evidence type="ECO:0000256" key="8">
    <source>
        <dbReference type="SAM" id="Phobius"/>
    </source>
</evidence>
<reference evidence="10 11" key="1">
    <citation type="submission" date="2020-10" db="EMBL/GenBank/DDBJ databases">
        <authorList>
            <person name="Peeters C."/>
        </authorList>
    </citation>
    <scope>NUCLEOTIDE SEQUENCE [LARGE SCALE GENOMIC DNA]</scope>
    <source>
        <strain evidence="10 11">LMG 27952</strain>
    </source>
</reference>
<feature type="transmembrane region" description="Helical" evidence="8">
    <location>
        <begin position="34"/>
        <end position="52"/>
    </location>
</feature>
<protein>
    <submittedName>
        <fullName evidence="10">Aspartate/alanine antiporter</fullName>
    </submittedName>
</protein>
<feature type="transmembrane region" description="Helical" evidence="8">
    <location>
        <begin position="58"/>
        <end position="75"/>
    </location>
</feature>
<evidence type="ECO:0000256" key="6">
    <source>
        <dbReference type="ARBA" id="ARBA00022989"/>
    </source>
</evidence>
<feature type="transmembrane region" description="Helical" evidence="8">
    <location>
        <begin position="380"/>
        <end position="397"/>
    </location>
</feature>
<gene>
    <name evidence="10" type="primary">aspT_3</name>
    <name evidence="10" type="ORF">LMG27952_00826</name>
</gene>
<dbReference type="RefSeq" id="WP_201694640.1">
    <property type="nucleotide sequence ID" value="NZ_CAJHCQ010000002.1"/>
</dbReference>
<dbReference type="InterPro" id="IPR006037">
    <property type="entry name" value="RCK_C"/>
</dbReference>
<keyword evidence="6 8" id="KW-1133">Transmembrane helix</keyword>
<feature type="transmembrane region" description="Helical" evidence="8">
    <location>
        <begin position="352"/>
        <end position="374"/>
    </location>
</feature>
<evidence type="ECO:0000256" key="5">
    <source>
        <dbReference type="ARBA" id="ARBA00022692"/>
    </source>
</evidence>
<sequence length="530" mass="55554">MDVIKSLLEQQPLMALFLTIAIGYLIGEINIKGFSLGVGAVLFVALAVGWFAPKSAPAPMVGTLGLALFLYAVGVQYGKQFFLGLKSSNGRKANLMALIGVLLSGAVSLLFTRTHELSIGHALGLFAGSGTSTPTLQAAIARLSSDDPAVGYSVAYPFGVAGPILCLYIVFMVLKPKLQSNAGGRMEVREITLHDSEFAGKTVGELAATLPASVRIVALRRAHHNEPVSPEAVLAEDDVLLMVGPNKEMLDQAGLAVGEPDPGRFAKDRRDLDYIRVFASRATVVGHALGDINLPTTRASIVAHVRRGDADLLPGPDLVLESGDRVGLLAHRDDFKPVRQFFGDSIKATAEFSYISIGLGMAIGFLLGAVVIPLPGMGRVSLGLSGVLIAALVLGNYRRTGPLNWTIPLSANIVLRNLGLTLFLAQVGMASGPKFAATVSQTGLTMLGLGAIVLLTLVLPILILGLFVFKMPYDEVAGIVAGACGNPAILAYANKLAPTDAPDIGYAMIFPGMTIIKILVVNVVPALFGG</sequence>
<feature type="transmembrane region" description="Helical" evidence="8">
    <location>
        <begin position="95"/>
        <end position="112"/>
    </location>
</feature>
<feature type="transmembrane region" description="Helical" evidence="8">
    <location>
        <begin position="476"/>
        <end position="493"/>
    </location>
</feature>
<keyword evidence="4" id="KW-1003">Cell membrane</keyword>
<evidence type="ECO:0000256" key="4">
    <source>
        <dbReference type="ARBA" id="ARBA00022475"/>
    </source>
</evidence>
<comment type="subcellular location">
    <subcellularLocation>
        <location evidence="1">Cell membrane</location>
        <topology evidence="1">Multi-pass membrane protein</topology>
    </subcellularLocation>
</comment>
<dbReference type="EMBL" id="CAJHCQ010000002">
    <property type="protein sequence ID" value="CAD6517279.1"/>
    <property type="molecule type" value="Genomic_DNA"/>
</dbReference>
<name>A0ABN7HGA9_9BURK</name>
<dbReference type="InterPro" id="IPR050144">
    <property type="entry name" value="AAE_transporter"/>
</dbReference>
<keyword evidence="3" id="KW-0813">Transport</keyword>
<feature type="transmembrane region" description="Helical" evidence="8">
    <location>
        <begin position="12"/>
        <end position="27"/>
    </location>
</feature>
<dbReference type="InterPro" id="IPR036721">
    <property type="entry name" value="RCK_C_sf"/>
</dbReference>
<comment type="caution">
    <text evidence="10">The sequence shown here is derived from an EMBL/GenBank/DDBJ whole genome shotgun (WGS) entry which is preliminary data.</text>
</comment>
<dbReference type="SUPFAM" id="SSF116726">
    <property type="entry name" value="TrkA C-terminal domain-like"/>
    <property type="match status" value="2"/>
</dbReference>
<proteinExistence type="inferred from homology"/>
<dbReference type="InterPro" id="IPR006512">
    <property type="entry name" value="YidE_YbjL"/>
</dbReference>
<evidence type="ECO:0000256" key="1">
    <source>
        <dbReference type="ARBA" id="ARBA00004651"/>
    </source>
</evidence>
<keyword evidence="11" id="KW-1185">Reference proteome</keyword>
<feature type="domain" description="RCK C-terminal" evidence="9">
    <location>
        <begin position="260"/>
        <end position="344"/>
    </location>
</feature>
<feature type="domain" description="RCK C-terminal" evidence="9">
    <location>
        <begin position="176"/>
        <end position="258"/>
    </location>
</feature>
<evidence type="ECO:0000313" key="11">
    <source>
        <dbReference type="Proteomes" id="UP000656319"/>
    </source>
</evidence>
<dbReference type="Proteomes" id="UP000656319">
    <property type="component" value="Unassembled WGS sequence"/>
</dbReference>
<feature type="transmembrane region" description="Helical" evidence="8">
    <location>
        <begin position="409"/>
        <end position="427"/>
    </location>
</feature>
<comment type="similarity">
    <text evidence="2">Belongs to the AAE transporter (TC 2.A.81) family.</text>
</comment>
<evidence type="ECO:0000256" key="3">
    <source>
        <dbReference type="ARBA" id="ARBA00022448"/>
    </source>
</evidence>